<dbReference type="EMBL" id="MQUA01000013">
    <property type="protein sequence ID" value="PQB06398.1"/>
    <property type="molecule type" value="Genomic_DNA"/>
</dbReference>
<reference evidence="2 3" key="1">
    <citation type="submission" date="2016-11" db="EMBL/GenBank/DDBJ databases">
        <title>Trade-off between light-utilization and light-protection in marine flavobacteria.</title>
        <authorList>
            <person name="Kumagai Y."/>
        </authorList>
    </citation>
    <scope>NUCLEOTIDE SEQUENCE [LARGE SCALE GENOMIC DNA]</scope>
    <source>
        <strain evidence="2 3">ATCC 700397</strain>
    </source>
</reference>
<feature type="chain" id="PRO_5015399556" description="Outer membrane protein beta-barrel domain-containing protein" evidence="1">
    <location>
        <begin position="20"/>
        <end position="211"/>
    </location>
</feature>
<organism evidence="2 3">
    <name type="scientific">Polaribacter filamentus</name>
    <dbReference type="NCBI Taxonomy" id="53483"/>
    <lineage>
        <taxon>Bacteria</taxon>
        <taxon>Pseudomonadati</taxon>
        <taxon>Bacteroidota</taxon>
        <taxon>Flavobacteriia</taxon>
        <taxon>Flavobacteriales</taxon>
        <taxon>Flavobacteriaceae</taxon>
    </lineage>
</organism>
<evidence type="ECO:0000313" key="3">
    <source>
        <dbReference type="Proteomes" id="UP000239522"/>
    </source>
</evidence>
<gene>
    <name evidence="2" type="ORF">BST83_03810</name>
</gene>
<dbReference type="Proteomes" id="UP000239522">
    <property type="component" value="Unassembled WGS sequence"/>
</dbReference>
<dbReference type="AlphaFoldDB" id="A0A2S7KV30"/>
<keyword evidence="1" id="KW-0732">Signal</keyword>
<evidence type="ECO:0000256" key="1">
    <source>
        <dbReference type="SAM" id="SignalP"/>
    </source>
</evidence>
<dbReference type="RefSeq" id="WP_104808649.1">
    <property type="nucleotide sequence ID" value="NZ_MQUA01000013.1"/>
</dbReference>
<evidence type="ECO:0000313" key="2">
    <source>
        <dbReference type="EMBL" id="PQB06398.1"/>
    </source>
</evidence>
<keyword evidence="3" id="KW-1185">Reference proteome</keyword>
<accession>A0A2S7KV30</accession>
<name>A0A2S7KV30_9FLAO</name>
<sequence length="211" mass="23802">MRKITLSVLFIMASLIMIAQEKQQEVGIAFRDLNNFGFTYKSVNSTALWRYNILSGNLWSTKNKSENSTYESNSFSFSASIGKEIRKLITKNLEYRYGADVAFSYGYSKNDSNGEFTSKISSYSPSINAVIGLNYLFNKHIALGIELLPGISYAFGTQENENNIGITKSESQTWGAGFQNNSARLSLPIGFKKNLLNHNRLKNHFLGDFFY</sequence>
<dbReference type="OrthoDB" id="1122795at2"/>
<protein>
    <recommendedName>
        <fullName evidence="4">Outer membrane protein beta-barrel domain-containing protein</fullName>
    </recommendedName>
</protein>
<proteinExistence type="predicted"/>
<evidence type="ECO:0008006" key="4">
    <source>
        <dbReference type="Google" id="ProtNLM"/>
    </source>
</evidence>
<feature type="signal peptide" evidence="1">
    <location>
        <begin position="1"/>
        <end position="19"/>
    </location>
</feature>
<comment type="caution">
    <text evidence="2">The sequence shown here is derived from an EMBL/GenBank/DDBJ whole genome shotgun (WGS) entry which is preliminary data.</text>
</comment>